<name>A0A9D9DAM1_9GAMM</name>
<sequence length="92" mass="10052">MAAYIGQIIGSADGQSRLVFKDLIDNFNLDLLDAIDLKFQLHAENKDQDKELQQELSAKGLLGADNYLHGQAEGVDADLEVKLTPALNDVLV</sequence>
<dbReference type="Proteomes" id="UP000823631">
    <property type="component" value="Unassembled WGS sequence"/>
</dbReference>
<feature type="non-terminal residue" evidence="1">
    <location>
        <position position="92"/>
    </location>
</feature>
<gene>
    <name evidence="1" type="ORF">IAB19_07400</name>
</gene>
<organism evidence="1 2">
    <name type="scientific">Candidatus Avisuccinivibrio stercorigallinarum</name>
    <dbReference type="NCBI Taxonomy" id="2840704"/>
    <lineage>
        <taxon>Bacteria</taxon>
        <taxon>Pseudomonadati</taxon>
        <taxon>Pseudomonadota</taxon>
        <taxon>Gammaproteobacteria</taxon>
        <taxon>Aeromonadales</taxon>
        <taxon>Succinivibrionaceae</taxon>
        <taxon>Succinivibrionaceae incertae sedis</taxon>
        <taxon>Candidatus Avisuccinivibrio</taxon>
    </lineage>
</organism>
<reference evidence="1" key="1">
    <citation type="submission" date="2020-10" db="EMBL/GenBank/DDBJ databases">
        <authorList>
            <person name="Gilroy R."/>
        </authorList>
    </citation>
    <scope>NUCLEOTIDE SEQUENCE</scope>
    <source>
        <strain evidence="1">17213</strain>
    </source>
</reference>
<reference evidence="1" key="2">
    <citation type="journal article" date="2021" name="PeerJ">
        <title>Extensive microbial diversity within the chicken gut microbiome revealed by metagenomics and culture.</title>
        <authorList>
            <person name="Gilroy R."/>
            <person name="Ravi A."/>
            <person name="Getino M."/>
            <person name="Pursley I."/>
            <person name="Horton D.L."/>
            <person name="Alikhan N.F."/>
            <person name="Baker D."/>
            <person name="Gharbi K."/>
            <person name="Hall N."/>
            <person name="Watson M."/>
            <person name="Adriaenssens E.M."/>
            <person name="Foster-Nyarko E."/>
            <person name="Jarju S."/>
            <person name="Secka A."/>
            <person name="Antonio M."/>
            <person name="Oren A."/>
            <person name="Chaudhuri R.R."/>
            <person name="La Ragione R."/>
            <person name="Hildebrand F."/>
            <person name="Pallen M.J."/>
        </authorList>
    </citation>
    <scope>NUCLEOTIDE SEQUENCE</scope>
    <source>
        <strain evidence="1">17213</strain>
    </source>
</reference>
<evidence type="ECO:0000313" key="2">
    <source>
        <dbReference type="Proteomes" id="UP000823631"/>
    </source>
</evidence>
<protein>
    <submittedName>
        <fullName evidence="1">Uncharacterized protein</fullName>
    </submittedName>
</protein>
<dbReference type="AlphaFoldDB" id="A0A9D9DAM1"/>
<proteinExistence type="predicted"/>
<comment type="caution">
    <text evidence="1">The sequence shown here is derived from an EMBL/GenBank/DDBJ whole genome shotgun (WGS) entry which is preliminary data.</text>
</comment>
<evidence type="ECO:0000313" key="1">
    <source>
        <dbReference type="EMBL" id="MBO8416186.1"/>
    </source>
</evidence>
<dbReference type="EMBL" id="JADINH010000155">
    <property type="protein sequence ID" value="MBO8416186.1"/>
    <property type="molecule type" value="Genomic_DNA"/>
</dbReference>
<accession>A0A9D9DAM1</accession>